<dbReference type="RefSeq" id="WP_092318750.1">
    <property type="nucleotide sequence ID" value="NZ_FOKY01000003.1"/>
</dbReference>
<protein>
    <recommendedName>
        <fullName evidence="3">Ribosome maturation factor RimP</fullName>
    </recommendedName>
</protein>
<dbReference type="PANTHER" id="PTHR33867:SF1">
    <property type="entry name" value="RIBOSOME MATURATION FACTOR RIMP"/>
    <property type="match status" value="1"/>
</dbReference>
<keyword evidence="1 3" id="KW-0963">Cytoplasm</keyword>
<evidence type="ECO:0000313" key="6">
    <source>
        <dbReference type="Proteomes" id="UP000240042"/>
    </source>
</evidence>
<comment type="function">
    <text evidence="3">Required for maturation of 30S ribosomal subunits.</text>
</comment>
<keyword evidence="2 3" id="KW-0690">Ribosome biogenesis</keyword>
<dbReference type="GO" id="GO:0005829">
    <property type="term" value="C:cytosol"/>
    <property type="evidence" value="ECO:0007669"/>
    <property type="project" value="TreeGrafter"/>
</dbReference>
<gene>
    <name evidence="3" type="primary">rimP</name>
    <name evidence="5" type="ORF">SAMN02745150_00738</name>
</gene>
<dbReference type="InterPro" id="IPR003728">
    <property type="entry name" value="Ribosome_maturation_RimP"/>
</dbReference>
<sequence length="170" mass="19974">MKQNELFDFIKNIIIELDYIPLEINLTHIKNKTILKIVIHHLKHPVSLDDCTEIANIVSRQLDIENPFDKAYDLVVESPGLQREIKSLEEYQYFIGRELCIFPKTTDKFPTKDRFFIAFLENICDNTLTVKNNQHIFNISCDEIQKAHLFFDFSKALKNNKKKNHKIHGG</sequence>
<dbReference type="SUPFAM" id="SSF75420">
    <property type="entry name" value="YhbC-like, N-terminal domain"/>
    <property type="match status" value="1"/>
</dbReference>
<dbReference type="Proteomes" id="UP000240042">
    <property type="component" value="Unassembled WGS sequence"/>
</dbReference>
<dbReference type="STRING" id="34097.SAMN02745150_00738"/>
<evidence type="ECO:0000256" key="1">
    <source>
        <dbReference type="ARBA" id="ARBA00022490"/>
    </source>
</evidence>
<evidence type="ECO:0000313" key="5">
    <source>
        <dbReference type="EMBL" id="SFB77246.1"/>
    </source>
</evidence>
<dbReference type="HAMAP" id="MF_01077">
    <property type="entry name" value="RimP"/>
    <property type="match status" value="1"/>
</dbReference>
<dbReference type="GO" id="GO:0000028">
    <property type="term" value="P:ribosomal small subunit assembly"/>
    <property type="evidence" value="ECO:0007669"/>
    <property type="project" value="TreeGrafter"/>
</dbReference>
<evidence type="ECO:0000259" key="4">
    <source>
        <dbReference type="Pfam" id="PF02576"/>
    </source>
</evidence>
<evidence type="ECO:0000256" key="2">
    <source>
        <dbReference type="ARBA" id="ARBA00022517"/>
    </source>
</evidence>
<reference evidence="6" key="1">
    <citation type="submission" date="2016-10" db="EMBL/GenBank/DDBJ databases">
        <authorList>
            <person name="Varghese N."/>
            <person name="Submissions S."/>
        </authorList>
    </citation>
    <scope>NUCLEOTIDE SEQUENCE [LARGE SCALE GENOMIC DNA]</scope>
    <source>
        <strain evidence="6">ATCC 43811</strain>
    </source>
</reference>
<dbReference type="InterPro" id="IPR028989">
    <property type="entry name" value="RimP_N"/>
</dbReference>
<dbReference type="InterPro" id="IPR035956">
    <property type="entry name" value="RimP_N_sf"/>
</dbReference>
<dbReference type="OrthoDB" id="361904at2"/>
<dbReference type="PANTHER" id="PTHR33867">
    <property type="entry name" value="RIBOSOME MATURATION FACTOR RIMP"/>
    <property type="match status" value="1"/>
</dbReference>
<organism evidence="5 6">
    <name type="scientific">Brevinema andersonii</name>
    <dbReference type="NCBI Taxonomy" id="34097"/>
    <lineage>
        <taxon>Bacteria</taxon>
        <taxon>Pseudomonadati</taxon>
        <taxon>Spirochaetota</taxon>
        <taxon>Spirochaetia</taxon>
        <taxon>Brevinematales</taxon>
        <taxon>Brevinemataceae</taxon>
        <taxon>Brevinema</taxon>
    </lineage>
</organism>
<dbReference type="Pfam" id="PF02576">
    <property type="entry name" value="RimP_N"/>
    <property type="match status" value="1"/>
</dbReference>
<proteinExistence type="inferred from homology"/>
<keyword evidence="6" id="KW-1185">Reference proteome</keyword>
<evidence type="ECO:0000256" key="3">
    <source>
        <dbReference type="HAMAP-Rule" id="MF_01077"/>
    </source>
</evidence>
<dbReference type="Gene3D" id="3.30.300.70">
    <property type="entry name" value="RimP-like superfamily, N-terminal"/>
    <property type="match status" value="1"/>
</dbReference>
<comment type="similarity">
    <text evidence="3">Belongs to the RimP family.</text>
</comment>
<dbReference type="GO" id="GO:0006412">
    <property type="term" value="P:translation"/>
    <property type="evidence" value="ECO:0007669"/>
    <property type="project" value="TreeGrafter"/>
</dbReference>
<comment type="subcellular location">
    <subcellularLocation>
        <location evidence="3">Cytoplasm</location>
    </subcellularLocation>
</comment>
<accession>A0A1I1DS73</accession>
<feature type="domain" description="Ribosome maturation factor RimP N-terminal" evidence="4">
    <location>
        <begin position="10"/>
        <end position="81"/>
    </location>
</feature>
<dbReference type="AlphaFoldDB" id="A0A1I1DS73"/>
<dbReference type="EMBL" id="FOKY01000003">
    <property type="protein sequence ID" value="SFB77246.1"/>
    <property type="molecule type" value="Genomic_DNA"/>
</dbReference>
<name>A0A1I1DS73_BREAD</name>